<feature type="compositionally biased region" description="Low complexity" evidence="2">
    <location>
        <begin position="178"/>
        <end position="200"/>
    </location>
</feature>
<dbReference type="InterPro" id="IPR009071">
    <property type="entry name" value="HMG_box_dom"/>
</dbReference>
<dbReference type="Gene3D" id="1.10.30.10">
    <property type="entry name" value="High mobility group box domain"/>
    <property type="match status" value="1"/>
</dbReference>
<evidence type="ECO:0000256" key="1">
    <source>
        <dbReference type="PROSITE-ProRule" id="PRU00267"/>
    </source>
</evidence>
<sequence length="444" mass="47957">MQVPEAGSKGNYSPSTSLSQSDTSPTPVALHTAARRRQRVVLDSDDEASPGGATPALDHRNDAIIETMSLLTMGLSANLVGPQPKAVTEATAPLTMRLGADQSQLGSPATADTVVLITDSDSDEGLGDCITWTSVRKTRPNRSRLDDVLDDDDALWIDQENAVPPTNLLRTPAPPVPATAVKPPRVPATPTAKAPATAPAKGRVRDVGLGAEVLTGAAFKKQRQALAHALFHRFNATVFDGQLPTDLEINWNAHLKTTAGLTRYTRELPSELFGETQYSARVELSIKVLDSSDKLERTLCHELCHVAAWLLDHSAKPPHGAVFKRWAAAAMRAHPHLRITTCHNYEIHAPFQWQCTRPTCARVYKRHSKSIDPAKQGCGMCKGKLVPLGKFNPDGTPAKARPANAYSLFIKDNFASAKKACPPGTPHGEVMKKLATQWKARKAA</sequence>
<gene>
    <name evidence="4" type="ORF">WJX72_011199</name>
</gene>
<accession>A0AAW1Q6J0</accession>
<dbReference type="GO" id="GO:0005634">
    <property type="term" value="C:nucleus"/>
    <property type="evidence" value="ECO:0007669"/>
    <property type="project" value="UniProtKB-UniRule"/>
</dbReference>
<keyword evidence="1" id="KW-0238">DNA-binding</keyword>
<dbReference type="EMBL" id="JALJOR010000006">
    <property type="protein sequence ID" value="KAK9815879.1"/>
    <property type="molecule type" value="Genomic_DNA"/>
</dbReference>
<feature type="region of interest" description="Disordered" evidence="2">
    <location>
        <begin position="1"/>
        <end position="60"/>
    </location>
</feature>
<protein>
    <recommendedName>
        <fullName evidence="3">HMG box domain-containing protein</fullName>
    </recommendedName>
</protein>
<feature type="DNA-binding region" description="HMG box" evidence="1">
    <location>
        <begin position="399"/>
        <end position="444"/>
    </location>
</feature>
<dbReference type="InterPro" id="IPR036910">
    <property type="entry name" value="HMG_box_dom_sf"/>
</dbReference>
<dbReference type="PANTHER" id="PTHR23099:SF0">
    <property type="entry name" value="GERM CELL NUCLEAR ACIDIC PROTEIN"/>
    <property type="match status" value="1"/>
</dbReference>
<dbReference type="GO" id="GO:0006950">
    <property type="term" value="P:response to stress"/>
    <property type="evidence" value="ECO:0007669"/>
    <property type="project" value="UniProtKB-ARBA"/>
</dbReference>
<proteinExistence type="predicted"/>
<dbReference type="PROSITE" id="PS50118">
    <property type="entry name" value="HMG_BOX_2"/>
    <property type="match status" value="1"/>
</dbReference>
<keyword evidence="1" id="KW-0539">Nucleus</keyword>
<dbReference type="GO" id="GO:0003677">
    <property type="term" value="F:DNA binding"/>
    <property type="evidence" value="ECO:0007669"/>
    <property type="project" value="UniProtKB-UniRule"/>
</dbReference>
<dbReference type="Proteomes" id="UP001489004">
    <property type="component" value="Unassembled WGS sequence"/>
</dbReference>
<keyword evidence="5" id="KW-1185">Reference proteome</keyword>
<comment type="caution">
    <text evidence="4">The sequence shown here is derived from an EMBL/GenBank/DDBJ whole genome shotgun (WGS) entry which is preliminary data.</text>
</comment>
<dbReference type="SUPFAM" id="SSF47095">
    <property type="entry name" value="HMG-box"/>
    <property type="match status" value="1"/>
</dbReference>
<evidence type="ECO:0000259" key="3">
    <source>
        <dbReference type="PROSITE" id="PS50118"/>
    </source>
</evidence>
<reference evidence="4 5" key="1">
    <citation type="journal article" date="2024" name="Nat. Commun.">
        <title>Phylogenomics reveals the evolutionary origins of lichenization in chlorophyte algae.</title>
        <authorList>
            <person name="Puginier C."/>
            <person name="Libourel C."/>
            <person name="Otte J."/>
            <person name="Skaloud P."/>
            <person name="Haon M."/>
            <person name="Grisel S."/>
            <person name="Petersen M."/>
            <person name="Berrin J.G."/>
            <person name="Delaux P.M."/>
            <person name="Dal Grande F."/>
            <person name="Keller J."/>
        </authorList>
    </citation>
    <scope>NUCLEOTIDE SEQUENCE [LARGE SCALE GENOMIC DNA]</scope>
    <source>
        <strain evidence="4 5">SAG 2043</strain>
    </source>
</reference>
<dbReference type="CDD" id="cd00084">
    <property type="entry name" value="HMG-box_SF"/>
    <property type="match status" value="1"/>
</dbReference>
<organism evidence="4 5">
    <name type="scientific">[Myrmecia] bisecta</name>
    <dbReference type="NCBI Taxonomy" id="41462"/>
    <lineage>
        <taxon>Eukaryota</taxon>
        <taxon>Viridiplantae</taxon>
        <taxon>Chlorophyta</taxon>
        <taxon>core chlorophytes</taxon>
        <taxon>Trebouxiophyceae</taxon>
        <taxon>Trebouxiales</taxon>
        <taxon>Trebouxiaceae</taxon>
        <taxon>Myrmecia</taxon>
    </lineage>
</organism>
<evidence type="ECO:0000313" key="4">
    <source>
        <dbReference type="EMBL" id="KAK9815879.1"/>
    </source>
</evidence>
<feature type="region of interest" description="Disordered" evidence="2">
    <location>
        <begin position="177"/>
        <end position="200"/>
    </location>
</feature>
<dbReference type="SMART" id="SM00731">
    <property type="entry name" value="SprT"/>
    <property type="match status" value="1"/>
</dbReference>
<dbReference type="Pfam" id="PF10263">
    <property type="entry name" value="SprT-like"/>
    <property type="match status" value="1"/>
</dbReference>
<feature type="domain" description="HMG box" evidence="3">
    <location>
        <begin position="399"/>
        <end position="444"/>
    </location>
</feature>
<dbReference type="AlphaFoldDB" id="A0AAW1Q6J0"/>
<dbReference type="PANTHER" id="PTHR23099">
    <property type="entry name" value="TRANSCRIPTIONAL REGULATOR"/>
    <property type="match status" value="1"/>
</dbReference>
<name>A0AAW1Q6J0_9CHLO</name>
<evidence type="ECO:0000256" key="2">
    <source>
        <dbReference type="SAM" id="MobiDB-lite"/>
    </source>
</evidence>
<dbReference type="InterPro" id="IPR006640">
    <property type="entry name" value="SprT-like_domain"/>
</dbReference>
<feature type="compositionally biased region" description="Low complexity" evidence="2">
    <location>
        <begin position="13"/>
        <end position="27"/>
    </location>
</feature>
<evidence type="ECO:0000313" key="5">
    <source>
        <dbReference type="Proteomes" id="UP001489004"/>
    </source>
</evidence>